<reference evidence="3" key="1">
    <citation type="submission" date="2022-02" db="EMBL/GenBank/DDBJ databases">
        <authorList>
            <person name="Lee M."/>
            <person name="Kim S.-J."/>
            <person name="Jung M.-Y."/>
        </authorList>
    </citation>
    <scope>NUCLEOTIDE SEQUENCE</scope>
    <source>
        <strain evidence="3">JHP9</strain>
    </source>
</reference>
<dbReference type="InterPro" id="IPR010285">
    <property type="entry name" value="DNA_helicase_pif1-like_DEAD"/>
</dbReference>
<dbReference type="InterPro" id="IPR027417">
    <property type="entry name" value="P-loop_NTPase"/>
</dbReference>
<accession>A0ABT0R1E2</accession>
<dbReference type="SMART" id="SM00382">
    <property type="entry name" value="AAA"/>
    <property type="match status" value="1"/>
</dbReference>
<evidence type="ECO:0000256" key="1">
    <source>
        <dbReference type="SAM" id="MobiDB-lite"/>
    </source>
</evidence>
<evidence type="ECO:0000313" key="3">
    <source>
        <dbReference type="EMBL" id="MCL6423711.1"/>
    </source>
</evidence>
<comment type="caution">
    <text evidence="3">The sequence shown here is derived from an EMBL/GenBank/DDBJ whole genome shotgun (WGS) entry which is preliminary data.</text>
</comment>
<name>A0ABT0R1E2_9MICO</name>
<dbReference type="SUPFAM" id="SSF52540">
    <property type="entry name" value="P-loop containing nucleoside triphosphate hydrolases"/>
    <property type="match status" value="2"/>
</dbReference>
<dbReference type="Gene3D" id="3.40.50.300">
    <property type="entry name" value="P-loop containing nucleotide triphosphate hydrolases"/>
    <property type="match status" value="2"/>
</dbReference>
<proteinExistence type="predicted"/>
<dbReference type="RefSeq" id="WP_249737785.1">
    <property type="nucleotide sequence ID" value="NZ_JAKNCJ010000004.1"/>
</dbReference>
<dbReference type="Pfam" id="PF05970">
    <property type="entry name" value="PIF1"/>
    <property type="match status" value="1"/>
</dbReference>
<keyword evidence="4" id="KW-1185">Reference proteome</keyword>
<dbReference type="CDD" id="cd18809">
    <property type="entry name" value="SF1_C_RecD"/>
    <property type="match status" value="1"/>
</dbReference>
<sequence length="838" mass="90929">MVMFEDQTAAPRKGTDFGAIARELKAELEDQAAYGPLPAAPANPFSSAAEQARGVEQDPWADPIYQAKVSGAAKAEPEPAVSAADDPAGKAEGGIVLTEEFSRALEILHRGDPLFLTGKAGTGKSTLIRRFLGETKRKTVVVAPTGIAALNVEGYTIHRLLSLRPGMTVEDVRNPKYYPRRFASVLKHLDTLIVDEASMVRADLFDCIAEALRRFGPDPARPFGGIQLVLVGDLYQLPPVVGRDDADFTSRYASPFFFDAKAYDAEQFEVVALETVFRQQGDTEFVDLLNDVRDGSVTAGDLAALNIRVDPSFEPEDDELWLTLATTNRAAEDRNDFMLSRTTGEEKTFRAQITGDLDGFERPVPEELRFKVGAQVMLLTNDAEERWANGTIGTIERFGDANDPFEKGSIHVSTPDGSVLVDPHDWEVKRPVPIEGVDEDGAPTTRIEHQVVGVYSQLPMKLAWAITVHKSQGQTLDRVIVDLGGGTFSAGQLYVALSRCTSLEGMVLRRPVTMTDVKVDRRVREFLSVHDTGDAAGMVFLDALTVPTDQGVRILEIAALNEDGACASTLVRPRADVPGGHWGVSSEELLWAPELAEALRGLSPVTEGRIPAGEDITLLLSIIDEQTRAEGTSLRYPLSGLETVCTHAPYGPALGRLEAVRQAVLEDRAQDATAGEPGEGTASARSRMAPIPPRRGGYLLPRGAAFPGGLSGRDAALAAQYIQDRARRIQITPQRAAQIREAEQMLGTQILDTLAGQNHELRRGDSVILPERPTETGRPRSATFAKALAEHAGLKVPKLRLTKAVQVVPDGDPAPEDAERKFVRESAFWTFVRSAGQS</sequence>
<protein>
    <submittedName>
        <fullName evidence="3">AAA family ATPase</fullName>
    </submittedName>
</protein>
<organism evidence="3 4">
    <name type="scientific">Brachybacterium equifaecis</name>
    <dbReference type="NCBI Taxonomy" id="2910770"/>
    <lineage>
        <taxon>Bacteria</taxon>
        <taxon>Bacillati</taxon>
        <taxon>Actinomycetota</taxon>
        <taxon>Actinomycetes</taxon>
        <taxon>Micrococcales</taxon>
        <taxon>Dermabacteraceae</taxon>
        <taxon>Brachybacterium</taxon>
    </lineage>
</organism>
<gene>
    <name evidence="3" type="ORF">Bequi_09975</name>
</gene>
<dbReference type="EMBL" id="JAKNCJ010000004">
    <property type="protein sequence ID" value="MCL6423711.1"/>
    <property type="molecule type" value="Genomic_DNA"/>
</dbReference>
<dbReference type="PANTHER" id="PTHR47642">
    <property type="entry name" value="ATP-DEPENDENT DNA HELICASE"/>
    <property type="match status" value="1"/>
</dbReference>
<feature type="region of interest" description="Disordered" evidence="1">
    <location>
        <begin position="669"/>
        <end position="691"/>
    </location>
</feature>
<evidence type="ECO:0000313" key="4">
    <source>
        <dbReference type="Proteomes" id="UP001203761"/>
    </source>
</evidence>
<dbReference type="Proteomes" id="UP001203761">
    <property type="component" value="Unassembled WGS sequence"/>
</dbReference>
<dbReference type="InterPro" id="IPR051055">
    <property type="entry name" value="PIF1_helicase"/>
</dbReference>
<feature type="domain" description="AAA+ ATPase" evidence="2">
    <location>
        <begin position="110"/>
        <end position="234"/>
    </location>
</feature>
<dbReference type="InterPro" id="IPR003593">
    <property type="entry name" value="AAA+_ATPase"/>
</dbReference>
<evidence type="ECO:0000259" key="2">
    <source>
        <dbReference type="SMART" id="SM00382"/>
    </source>
</evidence>